<dbReference type="InterPro" id="IPR051910">
    <property type="entry name" value="ComF/GntX_DNA_util-trans"/>
</dbReference>
<dbReference type="GO" id="GO:0016757">
    <property type="term" value="F:glycosyltransferase activity"/>
    <property type="evidence" value="ECO:0007669"/>
    <property type="project" value="UniProtKB-KW"/>
</dbReference>
<dbReference type="Gene3D" id="3.40.50.2020">
    <property type="match status" value="1"/>
</dbReference>
<keyword evidence="3" id="KW-0808">Transferase</keyword>
<name>A0A5S3Z1Z8_9GAMM</name>
<accession>A0A5S3Z1Z8</accession>
<dbReference type="InterPro" id="IPR000836">
    <property type="entry name" value="PRTase_dom"/>
</dbReference>
<dbReference type="SUPFAM" id="SSF53271">
    <property type="entry name" value="PRTase-like"/>
    <property type="match status" value="1"/>
</dbReference>
<dbReference type="CDD" id="cd06223">
    <property type="entry name" value="PRTases_typeI"/>
    <property type="match status" value="1"/>
</dbReference>
<evidence type="ECO:0000313" key="4">
    <source>
        <dbReference type="Proteomes" id="UP000305874"/>
    </source>
</evidence>
<evidence type="ECO:0000259" key="2">
    <source>
        <dbReference type="Pfam" id="PF00156"/>
    </source>
</evidence>
<dbReference type="EMBL" id="PNCG01000015">
    <property type="protein sequence ID" value="TMP86238.1"/>
    <property type="molecule type" value="Genomic_DNA"/>
</dbReference>
<organism evidence="3 4">
    <name type="scientific">Pseudoalteromonas ruthenica</name>
    <dbReference type="NCBI Taxonomy" id="151081"/>
    <lineage>
        <taxon>Bacteria</taxon>
        <taxon>Pseudomonadati</taxon>
        <taxon>Pseudomonadota</taxon>
        <taxon>Gammaproteobacteria</taxon>
        <taxon>Alteromonadales</taxon>
        <taxon>Pseudoalteromonadaceae</taxon>
        <taxon>Pseudoalteromonas</taxon>
    </lineage>
</organism>
<keyword evidence="3" id="KW-0328">Glycosyltransferase</keyword>
<gene>
    <name evidence="3" type="ORF">CWC05_14865</name>
</gene>
<dbReference type="InterPro" id="IPR029057">
    <property type="entry name" value="PRTase-like"/>
</dbReference>
<comment type="caution">
    <text evidence="3">The sequence shown here is derived from an EMBL/GenBank/DDBJ whole genome shotgun (WGS) entry which is preliminary data.</text>
</comment>
<reference evidence="3 4" key="1">
    <citation type="submission" date="2017-12" db="EMBL/GenBank/DDBJ databases">
        <authorList>
            <person name="Paulsen S."/>
            <person name="Gram L.K."/>
        </authorList>
    </citation>
    <scope>NUCLEOTIDE SEQUENCE [LARGE SCALE GENOMIC DNA]</scope>
    <source>
        <strain evidence="3 4">S2897</strain>
    </source>
</reference>
<evidence type="ECO:0000313" key="3">
    <source>
        <dbReference type="EMBL" id="TMP86238.1"/>
    </source>
</evidence>
<evidence type="ECO:0000256" key="1">
    <source>
        <dbReference type="ARBA" id="ARBA00008007"/>
    </source>
</evidence>
<dbReference type="PANTHER" id="PTHR47505">
    <property type="entry name" value="DNA UTILIZATION PROTEIN YHGH"/>
    <property type="match status" value="1"/>
</dbReference>
<reference evidence="4" key="2">
    <citation type="submission" date="2019-06" db="EMBL/GenBank/DDBJ databases">
        <title>Co-occurence of chitin degradation, pigmentation and bioactivity in marine Pseudoalteromonas.</title>
        <authorList>
            <person name="Sonnenschein E.C."/>
            <person name="Bech P.K."/>
        </authorList>
    </citation>
    <scope>NUCLEOTIDE SEQUENCE [LARGE SCALE GENOMIC DNA]</scope>
    <source>
        <strain evidence="4">S2897</strain>
    </source>
</reference>
<protein>
    <submittedName>
        <fullName evidence="3">Amidophosphoribosyltransferase</fullName>
    </submittedName>
</protein>
<dbReference type="Proteomes" id="UP000305874">
    <property type="component" value="Unassembled WGS sequence"/>
</dbReference>
<dbReference type="Pfam" id="PF00156">
    <property type="entry name" value="Pribosyltran"/>
    <property type="match status" value="1"/>
</dbReference>
<dbReference type="RefSeq" id="WP_138548691.1">
    <property type="nucleotide sequence ID" value="NZ_PNCG01000015.1"/>
</dbReference>
<dbReference type="PANTHER" id="PTHR47505:SF1">
    <property type="entry name" value="DNA UTILIZATION PROTEIN YHGH"/>
    <property type="match status" value="1"/>
</dbReference>
<comment type="similarity">
    <text evidence="1">Belongs to the ComF/GntX family.</text>
</comment>
<sequence>MDALSHLRSWLFPQYCKLCSQSLPMGAQLCQHCCATFSTFSEPDLLVRADIQRLFPLRYVDHLVALQWYRPPVSTWLKQYKYAHQLHYQVAVSQLLQQHLYTLSRADNWQWPDSIVPIPLAHSRLVWRGFNQCVLLWQQAVPQGLFVANALARPLSTKQQAKLGARSRRKNLANAFTVRMRVQGMHIAIVDDVMTTGATVDSAARKLKEAGAKEVSAWVVCLTAK</sequence>
<feature type="domain" description="Phosphoribosyltransferase" evidence="2">
    <location>
        <begin position="144"/>
        <end position="221"/>
    </location>
</feature>
<proteinExistence type="inferred from homology"/>
<dbReference type="AlphaFoldDB" id="A0A5S3Z1Z8"/>